<evidence type="ECO:0000313" key="9">
    <source>
        <dbReference type="EMBL" id="CAE7939745.1"/>
    </source>
</evidence>
<dbReference type="SUPFAM" id="SSF143081">
    <property type="entry name" value="BB1717-like"/>
    <property type="match status" value="1"/>
</dbReference>
<keyword evidence="2" id="KW-0645">Protease</keyword>
<dbReference type="OrthoDB" id="2111841at2759"/>
<dbReference type="GO" id="GO:0003697">
    <property type="term" value="F:single-stranded DNA binding"/>
    <property type="evidence" value="ECO:0007669"/>
    <property type="project" value="InterPro"/>
</dbReference>
<dbReference type="GO" id="GO:0016829">
    <property type="term" value="F:lyase activity"/>
    <property type="evidence" value="ECO:0007669"/>
    <property type="project" value="UniProtKB-KW"/>
</dbReference>
<dbReference type="PANTHER" id="PTHR13604">
    <property type="entry name" value="DC12-RELATED"/>
    <property type="match status" value="1"/>
</dbReference>
<name>A0A813C4A8_9DINO</name>
<keyword evidence="4" id="KW-0378">Hydrolase</keyword>
<feature type="region of interest" description="Disordered" evidence="8">
    <location>
        <begin position="144"/>
        <end position="166"/>
    </location>
</feature>
<evidence type="ECO:0000256" key="8">
    <source>
        <dbReference type="SAM" id="MobiDB-lite"/>
    </source>
</evidence>
<keyword evidence="3" id="KW-0227">DNA damage</keyword>
<dbReference type="Pfam" id="PF02586">
    <property type="entry name" value="SRAP"/>
    <property type="match status" value="1"/>
</dbReference>
<feature type="compositionally biased region" description="Basic and acidic residues" evidence="8">
    <location>
        <begin position="150"/>
        <end position="166"/>
    </location>
</feature>
<comment type="caution">
    <text evidence="9">The sequence shown here is derived from an EMBL/GenBank/DDBJ whole genome shotgun (WGS) entry which is preliminary data.</text>
</comment>
<dbReference type="GO" id="GO:0106300">
    <property type="term" value="P:protein-DNA covalent cross-linking repair"/>
    <property type="evidence" value="ECO:0007669"/>
    <property type="project" value="InterPro"/>
</dbReference>
<evidence type="ECO:0000313" key="10">
    <source>
        <dbReference type="Proteomes" id="UP000601435"/>
    </source>
</evidence>
<reference evidence="9" key="1">
    <citation type="submission" date="2021-02" db="EMBL/GenBank/DDBJ databases">
        <authorList>
            <person name="Dougan E. K."/>
            <person name="Rhodes N."/>
            <person name="Thang M."/>
            <person name="Chan C."/>
        </authorList>
    </citation>
    <scope>NUCLEOTIDE SEQUENCE</scope>
</reference>
<accession>A0A813C4A8</accession>
<dbReference type="PANTHER" id="PTHR13604:SF0">
    <property type="entry name" value="ABASIC SITE PROCESSING PROTEIN HMCES"/>
    <property type="match status" value="1"/>
</dbReference>
<evidence type="ECO:0000256" key="3">
    <source>
        <dbReference type="ARBA" id="ARBA00022763"/>
    </source>
</evidence>
<dbReference type="Proteomes" id="UP000601435">
    <property type="component" value="Unassembled WGS sequence"/>
</dbReference>
<comment type="similarity">
    <text evidence="1">Belongs to the SOS response-associated peptidase family.</text>
</comment>
<dbReference type="InterPro" id="IPR036590">
    <property type="entry name" value="SRAP-like"/>
</dbReference>
<keyword evidence="6" id="KW-0238">DNA-binding</keyword>
<evidence type="ECO:0008006" key="11">
    <source>
        <dbReference type="Google" id="ProtNLM"/>
    </source>
</evidence>
<dbReference type="InterPro" id="IPR003738">
    <property type="entry name" value="SRAP"/>
</dbReference>
<organism evidence="9 10">
    <name type="scientific">Symbiodinium necroappetens</name>
    <dbReference type="NCBI Taxonomy" id="1628268"/>
    <lineage>
        <taxon>Eukaryota</taxon>
        <taxon>Sar</taxon>
        <taxon>Alveolata</taxon>
        <taxon>Dinophyceae</taxon>
        <taxon>Suessiales</taxon>
        <taxon>Symbiodiniaceae</taxon>
        <taxon>Symbiodinium</taxon>
    </lineage>
</organism>
<dbReference type="EMBL" id="CAJNJA010089530">
    <property type="protein sequence ID" value="CAE7939745.1"/>
    <property type="molecule type" value="Genomic_DNA"/>
</dbReference>
<keyword evidence="5" id="KW-0190">Covalent protein-DNA linkage</keyword>
<sequence length="210" mass="23824">MCGRGALTLSGDRCRRIAGGDGRKTKTRGCERLRTKYNLGPMNYVPVVRTVEESAEALSREVCAMRWGLVPSFAKRAEDFDAFKGGSSTFNARVEGAESSNLWRRLLDRRRCVVLFDGFYEWKANGKSKTPMFIRNRDEYDGHTIPWSTKTDEEPTKMEESADESKIDGPEHAPLFLAGLYDVWHQKDGLGISRALVLLWIGLRKVLTWT</sequence>
<dbReference type="GO" id="GO:0006508">
    <property type="term" value="P:proteolysis"/>
    <property type="evidence" value="ECO:0007669"/>
    <property type="project" value="UniProtKB-KW"/>
</dbReference>
<dbReference type="GO" id="GO:0008233">
    <property type="term" value="F:peptidase activity"/>
    <property type="evidence" value="ECO:0007669"/>
    <property type="project" value="UniProtKB-KW"/>
</dbReference>
<dbReference type="Gene3D" id="3.90.1680.10">
    <property type="entry name" value="SOS response associated peptidase-like"/>
    <property type="match status" value="1"/>
</dbReference>
<protein>
    <recommendedName>
        <fullName evidence="11">Embryonic stem cell-specific 5-hydroxymethylcytosine-binding protein</fullName>
    </recommendedName>
</protein>
<evidence type="ECO:0000256" key="5">
    <source>
        <dbReference type="ARBA" id="ARBA00023124"/>
    </source>
</evidence>
<evidence type="ECO:0000256" key="6">
    <source>
        <dbReference type="ARBA" id="ARBA00023125"/>
    </source>
</evidence>
<evidence type="ECO:0000256" key="7">
    <source>
        <dbReference type="ARBA" id="ARBA00023239"/>
    </source>
</evidence>
<dbReference type="AlphaFoldDB" id="A0A813C4A8"/>
<keyword evidence="10" id="KW-1185">Reference proteome</keyword>
<evidence type="ECO:0000256" key="4">
    <source>
        <dbReference type="ARBA" id="ARBA00022801"/>
    </source>
</evidence>
<proteinExistence type="inferred from homology"/>
<evidence type="ECO:0000256" key="1">
    <source>
        <dbReference type="ARBA" id="ARBA00008136"/>
    </source>
</evidence>
<evidence type="ECO:0000256" key="2">
    <source>
        <dbReference type="ARBA" id="ARBA00022670"/>
    </source>
</evidence>
<gene>
    <name evidence="9" type="ORF">SNEC2469_LOCUS33630</name>
</gene>
<keyword evidence="7" id="KW-0456">Lyase</keyword>